<evidence type="ECO:0000313" key="3">
    <source>
        <dbReference type="Proteomes" id="UP000006044"/>
    </source>
</evidence>
<reference evidence="2 3" key="1">
    <citation type="submission" date="2012-08" db="EMBL/GenBank/DDBJ databases">
        <title>The Genome Sequence of Barnesiella intestinihominis YIT 11860.</title>
        <authorList>
            <consortium name="The Broad Institute Genome Sequencing Platform"/>
            <person name="Earl A."/>
            <person name="Ward D."/>
            <person name="Feldgarden M."/>
            <person name="Gevers D."/>
            <person name="Morotomi M."/>
            <person name="Walker B."/>
            <person name="Young S.K."/>
            <person name="Zeng Q."/>
            <person name="Gargeya S."/>
            <person name="Fitzgerald M."/>
            <person name="Haas B."/>
            <person name="Abouelleil A."/>
            <person name="Alvarado L."/>
            <person name="Arachchi H.M."/>
            <person name="Berlin A.M."/>
            <person name="Chapman S.B."/>
            <person name="Goldberg J."/>
            <person name="Griggs A."/>
            <person name="Gujja S."/>
            <person name="Hansen M."/>
            <person name="Howarth C."/>
            <person name="Imamovic A."/>
            <person name="Larimer J."/>
            <person name="McCowen C."/>
            <person name="Montmayeur A."/>
            <person name="Murphy C."/>
            <person name="Neiman D."/>
            <person name="Pearson M."/>
            <person name="Priest M."/>
            <person name="Roberts A."/>
            <person name="Saif S."/>
            <person name="Shea T."/>
            <person name="Sisk P."/>
            <person name="Sykes S."/>
            <person name="Wortman J."/>
            <person name="Nusbaum C."/>
            <person name="Birren B."/>
        </authorList>
    </citation>
    <scope>NUCLEOTIDE SEQUENCE [LARGE SCALE GENOMIC DNA]</scope>
    <source>
        <strain evidence="2 3">YIT 11860</strain>
    </source>
</reference>
<proteinExistence type="predicted"/>
<dbReference type="GeneID" id="77847706"/>
<gene>
    <name evidence="2" type="ORF">HMPREF9448_00351</name>
</gene>
<dbReference type="InterPro" id="IPR038765">
    <property type="entry name" value="Papain-like_cys_pep_sf"/>
</dbReference>
<dbReference type="HOGENOM" id="CLU_697631_0_0_10"/>
<dbReference type="RefSeq" id="WP_008860850.1">
    <property type="nucleotide sequence ID" value="NZ_CAXSYG010000002.1"/>
</dbReference>
<dbReference type="OrthoDB" id="9787782at2"/>
<dbReference type="PANTHER" id="PTHR35532:SF5">
    <property type="entry name" value="CARBOHYDRATE-BINDING DOMAIN-CONTAINING PROTEIN"/>
    <property type="match status" value="1"/>
</dbReference>
<comment type="caution">
    <text evidence="2">The sequence shown here is derived from an EMBL/GenBank/DDBJ whole genome shotgun (WGS) entry which is preliminary data.</text>
</comment>
<sequence>MRKEAPFFLLLVGLICSLSTCTSGISTDYKRQLETVLNQSSRADSLRLLLHKTPHDEQEAMAYLIAWMPQGDRDTMNLDLLKENVAYACRVRSEFSWTKALPDSIFLNEVLPYAVVDETRDSWRQDFYNRFAPRVAKCADIRAAIDTINRIIPEVVGVEYNTLREKTNQSPAESIRQGMASCTGLSILLVDAFRSVGIPARFAGTAAWHDNRGNHSWTEVWIDGTWFSTEYYQPPVLDKAWFMADAGKSVSGDHTHGIYAVSFRPTGDWFPMAWNEDARSVHGINVSQRYRDIYTESTQILTKQGTHTNVTFMMFRDKRHSSDSGDRVEANVDVFCNGIQVGGGRTAGPLQDMNDALSFLLEKGHTYTFAYENSRGEKTTVEVLVGNDPMTVKGYMQ</sequence>
<dbReference type="STRING" id="742726.HMPREF9448_00351"/>
<accession>K0X716</accession>
<organism evidence="2 3">
    <name type="scientific">Barnesiella intestinihominis YIT 11860</name>
    <dbReference type="NCBI Taxonomy" id="742726"/>
    <lineage>
        <taxon>Bacteria</taxon>
        <taxon>Pseudomonadati</taxon>
        <taxon>Bacteroidota</taxon>
        <taxon>Bacteroidia</taxon>
        <taxon>Bacteroidales</taxon>
        <taxon>Barnesiellaceae</taxon>
        <taxon>Barnesiella</taxon>
    </lineage>
</organism>
<dbReference type="SMART" id="SM00460">
    <property type="entry name" value="TGc"/>
    <property type="match status" value="1"/>
</dbReference>
<dbReference type="SUPFAM" id="SSF54001">
    <property type="entry name" value="Cysteine proteinases"/>
    <property type="match status" value="1"/>
</dbReference>
<name>K0X716_9BACT</name>
<dbReference type="Pfam" id="PF01841">
    <property type="entry name" value="Transglut_core"/>
    <property type="match status" value="1"/>
</dbReference>
<dbReference type="InterPro" id="IPR002931">
    <property type="entry name" value="Transglutaminase-like"/>
</dbReference>
<dbReference type="Gene3D" id="3.10.620.30">
    <property type="match status" value="1"/>
</dbReference>
<dbReference type="eggNOG" id="COG1305">
    <property type="taxonomic scope" value="Bacteria"/>
</dbReference>
<evidence type="ECO:0000313" key="2">
    <source>
        <dbReference type="EMBL" id="EJZ66176.1"/>
    </source>
</evidence>
<keyword evidence="3" id="KW-1185">Reference proteome</keyword>
<dbReference type="EMBL" id="ADLE01000001">
    <property type="protein sequence ID" value="EJZ66176.1"/>
    <property type="molecule type" value="Genomic_DNA"/>
</dbReference>
<dbReference type="Proteomes" id="UP000006044">
    <property type="component" value="Unassembled WGS sequence"/>
</dbReference>
<evidence type="ECO:0000259" key="1">
    <source>
        <dbReference type="SMART" id="SM00460"/>
    </source>
</evidence>
<protein>
    <recommendedName>
        <fullName evidence="1">Transglutaminase-like domain-containing protein</fullName>
    </recommendedName>
</protein>
<feature type="domain" description="Transglutaminase-like" evidence="1">
    <location>
        <begin position="174"/>
        <end position="230"/>
    </location>
</feature>
<dbReference type="AlphaFoldDB" id="K0X716"/>
<dbReference type="PANTHER" id="PTHR35532">
    <property type="entry name" value="SIMILAR TO POLYHYDROXYALKANOATE DEPOLYMERASE"/>
    <property type="match status" value="1"/>
</dbReference>